<evidence type="ECO:0000313" key="2">
    <source>
        <dbReference type="EMBL" id="NEV70050.1"/>
    </source>
</evidence>
<sequence>MNHLPALRSLLCLGGTVSFLIGGNYGAIAQPETEFDPSGSPGRPSGPVLPGGAATELRVYRPPSDLKNPREDHTGGGVLGCGDEVAAIAPRLNSIGLTASTTPTFVWYNFSDDNDPIEFQLYRYEPDGSFTEIEIAQFDESQQGFMAYTLPPEAALTEGETYLWQVVLYCDSAFEQPGQYTSADIEVVELPPELASNLPTDAVERSRAYAQAGLWYDAFAEVYDAQTPEAMALREALLLDLADLEAQMDGAANVNLSEQLREIADF</sequence>
<name>A0A0C1VB37_9CYAN</name>
<evidence type="ECO:0000256" key="1">
    <source>
        <dbReference type="SAM" id="MobiDB-lite"/>
    </source>
</evidence>
<gene>
    <name evidence="2" type="ORF">QQ91_023435</name>
</gene>
<feature type="region of interest" description="Disordered" evidence="1">
    <location>
        <begin position="32"/>
        <end position="53"/>
    </location>
</feature>
<comment type="caution">
    <text evidence="2">The sequence shown here is derived from an EMBL/GenBank/DDBJ whole genome shotgun (WGS) entry which is preliminary data.</text>
</comment>
<protein>
    <submittedName>
        <fullName evidence="2">DUF928 domain-containing protein</fullName>
    </submittedName>
</protein>
<feature type="compositionally biased region" description="Low complexity" evidence="1">
    <location>
        <begin position="37"/>
        <end position="52"/>
    </location>
</feature>
<dbReference type="AlphaFoldDB" id="A0A0C1VB37"/>
<dbReference type="InterPro" id="IPR010328">
    <property type="entry name" value="DUF928"/>
</dbReference>
<organism evidence="2">
    <name type="scientific">Lyngbya confervoides BDU141951</name>
    <dbReference type="NCBI Taxonomy" id="1574623"/>
    <lineage>
        <taxon>Bacteria</taxon>
        <taxon>Bacillati</taxon>
        <taxon>Cyanobacteriota</taxon>
        <taxon>Cyanophyceae</taxon>
        <taxon>Oscillatoriophycideae</taxon>
        <taxon>Oscillatoriales</taxon>
        <taxon>Microcoleaceae</taxon>
        <taxon>Lyngbya</taxon>
    </lineage>
</organism>
<dbReference type="EMBL" id="JTHE02000003">
    <property type="protein sequence ID" value="NEV70050.1"/>
    <property type="molecule type" value="Genomic_DNA"/>
</dbReference>
<reference evidence="2" key="1">
    <citation type="submission" date="2014-11" db="EMBL/GenBank/DDBJ databases">
        <authorList>
            <person name="Malar M.C."/>
            <person name="Sen D."/>
            <person name="Tripathy S."/>
        </authorList>
    </citation>
    <scope>NUCLEOTIDE SEQUENCE</scope>
    <source>
        <strain evidence="2">BDU141951</strain>
    </source>
</reference>
<accession>A0A0C1VB37</accession>
<dbReference type="Pfam" id="PF06051">
    <property type="entry name" value="DUF928"/>
    <property type="match status" value="1"/>
</dbReference>
<reference evidence="2" key="2">
    <citation type="journal article" date="2015" name="Genome Announc.">
        <title>Draft Genome Sequence of Filamentous Marine Cyanobacterium Lyngbya confervoides Strain BDU141951.</title>
        <authorList>
            <person name="Chandrababunaidu M.M."/>
            <person name="Sen D."/>
            <person name="Tripathy S."/>
        </authorList>
    </citation>
    <scope>NUCLEOTIDE SEQUENCE</scope>
    <source>
        <strain evidence="2">BDU141951</strain>
    </source>
</reference>
<reference evidence="2" key="3">
    <citation type="submission" date="2020-02" db="EMBL/GenBank/DDBJ databases">
        <authorList>
            <person name="Sarangi A.N."/>
            <person name="Ghosh S."/>
            <person name="Mukherjee M."/>
            <person name="Tripathy S."/>
        </authorList>
    </citation>
    <scope>NUCLEOTIDE SEQUENCE</scope>
    <source>
        <strain evidence="2">BDU141951</strain>
    </source>
</reference>
<proteinExistence type="predicted"/>